<reference evidence="2 3" key="1">
    <citation type="submission" date="2024-02" db="EMBL/GenBank/DDBJ databases">
        <authorList>
            <person name="Grouzdev D."/>
        </authorList>
    </citation>
    <scope>NUCLEOTIDE SEQUENCE [LARGE SCALE GENOMIC DNA]</scope>
    <source>
        <strain evidence="2 3">9N</strain>
    </source>
</reference>
<gene>
    <name evidence="2" type="ORF">V3H18_12305</name>
</gene>
<protein>
    <submittedName>
        <fullName evidence="2">Uncharacterized protein</fullName>
    </submittedName>
</protein>
<feature type="transmembrane region" description="Helical" evidence="1">
    <location>
        <begin position="16"/>
        <end position="34"/>
    </location>
</feature>
<keyword evidence="3" id="KW-1185">Reference proteome</keyword>
<evidence type="ECO:0000256" key="1">
    <source>
        <dbReference type="SAM" id="Phobius"/>
    </source>
</evidence>
<keyword evidence="1" id="KW-1133">Transmembrane helix</keyword>
<evidence type="ECO:0000313" key="2">
    <source>
        <dbReference type="EMBL" id="MEF3367317.1"/>
    </source>
</evidence>
<organism evidence="2 3">
    <name type="scientific">Methylocystis borbori</name>
    <dbReference type="NCBI Taxonomy" id="3118750"/>
    <lineage>
        <taxon>Bacteria</taxon>
        <taxon>Pseudomonadati</taxon>
        <taxon>Pseudomonadota</taxon>
        <taxon>Alphaproteobacteria</taxon>
        <taxon>Hyphomicrobiales</taxon>
        <taxon>Methylocystaceae</taxon>
        <taxon>Methylocystis</taxon>
    </lineage>
</organism>
<feature type="transmembrane region" description="Helical" evidence="1">
    <location>
        <begin position="41"/>
        <end position="64"/>
    </location>
</feature>
<dbReference type="Proteomes" id="UP001350748">
    <property type="component" value="Unassembled WGS sequence"/>
</dbReference>
<accession>A0ABU7XJV6</accession>
<comment type="caution">
    <text evidence="2">The sequence shown here is derived from an EMBL/GenBank/DDBJ whole genome shotgun (WGS) entry which is preliminary data.</text>
</comment>
<name>A0ABU7XJV6_9HYPH</name>
<keyword evidence="1" id="KW-0472">Membrane</keyword>
<proteinExistence type="predicted"/>
<sequence length="69" mass="8199">MVSEKLNLWYCDTFVAVPWQFFFLILPLFGAFLYGQEKYRLAWTLIGIWIFIQLTFSALTNFVFSCSLE</sequence>
<keyword evidence="1" id="KW-0812">Transmembrane</keyword>
<dbReference type="EMBL" id="JAZHYN010000038">
    <property type="protein sequence ID" value="MEF3367317.1"/>
    <property type="molecule type" value="Genomic_DNA"/>
</dbReference>
<dbReference type="RefSeq" id="WP_332082365.1">
    <property type="nucleotide sequence ID" value="NZ_JAZHYN010000038.1"/>
</dbReference>
<evidence type="ECO:0000313" key="3">
    <source>
        <dbReference type="Proteomes" id="UP001350748"/>
    </source>
</evidence>